<keyword evidence="2 8" id="KW-0689">Ribosomal protein</keyword>
<evidence type="ECO:0000256" key="3">
    <source>
        <dbReference type="ARBA" id="ARBA00023274"/>
    </source>
</evidence>
<dbReference type="SMART" id="SM01403">
    <property type="entry name" value="Ribosomal_S10"/>
    <property type="match status" value="1"/>
</dbReference>
<dbReference type="Pfam" id="PF00338">
    <property type="entry name" value="Ribosomal_S10"/>
    <property type="match status" value="1"/>
</dbReference>
<dbReference type="InterPro" id="IPR027486">
    <property type="entry name" value="Ribosomal_uS10_dom"/>
</dbReference>
<dbReference type="GO" id="GO:0016874">
    <property type="term" value="F:ligase activity"/>
    <property type="evidence" value="ECO:0007669"/>
    <property type="project" value="UniProtKB-KW"/>
</dbReference>
<dbReference type="InterPro" id="IPR001848">
    <property type="entry name" value="Ribosomal_uS10"/>
</dbReference>
<evidence type="ECO:0000256" key="6">
    <source>
        <dbReference type="SAM" id="MobiDB-lite"/>
    </source>
</evidence>
<dbReference type="PANTHER" id="PTHR11700">
    <property type="entry name" value="30S RIBOSOMAL PROTEIN S10 FAMILY MEMBER"/>
    <property type="match status" value="1"/>
</dbReference>
<dbReference type="GO" id="GO:1990904">
    <property type="term" value="C:ribonucleoprotein complex"/>
    <property type="evidence" value="ECO:0007669"/>
    <property type="project" value="UniProtKB-KW"/>
</dbReference>
<keyword evidence="3" id="KW-0687">Ribonucleoprotein</keyword>
<evidence type="ECO:0000313" key="9">
    <source>
        <dbReference type="Proteomes" id="UP001151518"/>
    </source>
</evidence>
<feature type="compositionally biased region" description="Basic and acidic residues" evidence="6">
    <location>
        <begin position="291"/>
        <end position="301"/>
    </location>
</feature>
<dbReference type="FunFam" id="3.30.70.600:FF:000003">
    <property type="entry name" value="30S ribosomal protein S10"/>
    <property type="match status" value="1"/>
</dbReference>
<dbReference type="AlphaFoldDB" id="A0A9W8G6Z6"/>
<gene>
    <name evidence="8" type="primary">RSM10</name>
    <name evidence="8" type="ORF">GGI25_004286</name>
</gene>
<dbReference type="Proteomes" id="UP001151518">
    <property type="component" value="Unassembled WGS sequence"/>
</dbReference>
<dbReference type="SUPFAM" id="SSF54999">
    <property type="entry name" value="Ribosomal protein S10"/>
    <property type="match status" value="1"/>
</dbReference>
<dbReference type="OrthoDB" id="366214at2759"/>
<dbReference type="GO" id="GO:0005840">
    <property type="term" value="C:ribosome"/>
    <property type="evidence" value="ECO:0007669"/>
    <property type="project" value="UniProtKB-KW"/>
</dbReference>
<dbReference type="EMBL" id="JANBTW010000055">
    <property type="protein sequence ID" value="KAJ2674634.1"/>
    <property type="molecule type" value="Genomic_DNA"/>
</dbReference>
<evidence type="ECO:0000256" key="4">
    <source>
        <dbReference type="ARBA" id="ARBA00035261"/>
    </source>
</evidence>
<evidence type="ECO:0000256" key="5">
    <source>
        <dbReference type="ARBA" id="ARBA00042916"/>
    </source>
</evidence>
<dbReference type="GO" id="GO:0003735">
    <property type="term" value="F:structural constituent of ribosome"/>
    <property type="evidence" value="ECO:0007669"/>
    <property type="project" value="InterPro"/>
</dbReference>
<proteinExistence type="inferred from homology"/>
<evidence type="ECO:0000259" key="7">
    <source>
        <dbReference type="SMART" id="SM01403"/>
    </source>
</evidence>
<evidence type="ECO:0000256" key="1">
    <source>
        <dbReference type="ARBA" id="ARBA00007102"/>
    </source>
</evidence>
<comment type="caution">
    <text evidence="8">The sequence shown here is derived from an EMBL/GenBank/DDBJ whole genome shotgun (WGS) entry which is preliminary data.</text>
</comment>
<dbReference type="GO" id="GO:0006412">
    <property type="term" value="P:translation"/>
    <property type="evidence" value="ECO:0007669"/>
    <property type="project" value="InterPro"/>
</dbReference>
<comment type="similarity">
    <text evidence="1">Belongs to the universal ribosomal protein uS10 family.</text>
</comment>
<organism evidence="8 9">
    <name type="scientific">Coemansia spiralis</name>
    <dbReference type="NCBI Taxonomy" id="417178"/>
    <lineage>
        <taxon>Eukaryota</taxon>
        <taxon>Fungi</taxon>
        <taxon>Fungi incertae sedis</taxon>
        <taxon>Zoopagomycota</taxon>
        <taxon>Kickxellomycotina</taxon>
        <taxon>Kickxellomycetes</taxon>
        <taxon>Kickxellales</taxon>
        <taxon>Kickxellaceae</taxon>
        <taxon>Coemansia</taxon>
    </lineage>
</organism>
<evidence type="ECO:0000313" key="8">
    <source>
        <dbReference type="EMBL" id="KAJ2674634.1"/>
    </source>
</evidence>
<dbReference type="NCBIfam" id="TIGR01049">
    <property type="entry name" value="rpsJ_bact"/>
    <property type="match status" value="1"/>
</dbReference>
<sequence length="301" mass="34274">MYRITVSRAAAGCNALKTAFDQVPRVTAGCGLQNPMAVRGARTEATYMRLLDKALGFNVREKVPTKEVVLDDPLYEKPPRVAQTHGIRVCRVAFRSFQLHRMDFYMDFAIRAAYHMGIPIAGPVSMPVQIRRWTVLKSPFVHKSSMEVFERRTHKRVLILYDANPEVVKRWLDYINENIPVGIGMKYWLTEHEPLDISEQINKALKTGEAGKVDPSMLETTNYLQKIVRRGRGRQWTTYKDLPTFSKANVEQLAMNVVNQLKMNPKANIEEITRQAVSGSKGSKKASKPVEIPKCDKKVQK</sequence>
<reference evidence="8" key="1">
    <citation type="submission" date="2022-07" db="EMBL/GenBank/DDBJ databases">
        <title>Phylogenomic reconstructions and comparative analyses of Kickxellomycotina fungi.</title>
        <authorList>
            <person name="Reynolds N.K."/>
            <person name="Stajich J.E."/>
            <person name="Barry K."/>
            <person name="Grigoriev I.V."/>
            <person name="Crous P."/>
            <person name="Smith M.E."/>
        </authorList>
    </citation>
    <scope>NUCLEOTIDE SEQUENCE</scope>
    <source>
        <strain evidence="8">NRRL 3115</strain>
    </source>
</reference>
<feature type="region of interest" description="Disordered" evidence="6">
    <location>
        <begin position="275"/>
        <end position="301"/>
    </location>
</feature>
<name>A0A9W8G6Z6_9FUNG</name>
<dbReference type="InterPro" id="IPR036838">
    <property type="entry name" value="Ribosomal_uS10_dom_sf"/>
</dbReference>
<evidence type="ECO:0000256" key="2">
    <source>
        <dbReference type="ARBA" id="ARBA00022980"/>
    </source>
</evidence>
<feature type="domain" description="Small ribosomal subunit protein uS10" evidence="7">
    <location>
        <begin position="91"/>
        <end position="188"/>
    </location>
</feature>
<accession>A0A9W8G6Z6</accession>
<dbReference type="Gene3D" id="3.30.70.600">
    <property type="entry name" value="Ribosomal protein S10 domain"/>
    <property type="match status" value="1"/>
</dbReference>
<protein>
    <recommendedName>
        <fullName evidence="4">Small ribosomal subunit protein uS10m</fullName>
    </recommendedName>
    <alternativeName>
        <fullName evidence="5">37S ribosomal protein S10, mitochondrial</fullName>
    </alternativeName>
</protein>
<dbReference type="HAMAP" id="MF_00508">
    <property type="entry name" value="Ribosomal_uS10"/>
    <property type="match status" value="1"/>
</dbReference>
<keyword evidence="8" id="KW-0436">Ligase</keyword>